<dbReference type="Gene3D" id="2.60.120.260">
    <property type="entry name" value="Galactose-binding domain-like"/>
    <property type="match status" value="1"/>
</dbReference>
<keyword evidence="3" id="KW-1185">Reference proteome</keyword>
<name>A0ABW4VVM9_9BACT</name>
<gene>
    <name evidence="2" type="ORF">ACFSKL_19230</name>
</gene>
<dbReference type="Pfam" id="PF00754">
    <property type="entry name" value="F5_F8_type_C"/>
    <property type="match status" value="1"/>
</dbReference>
<dbReference type="InterPro" id="IPR008979">
    <property type="entry name" value="Galactose-bd-like_sf"/>
</dbReference>
<dbReference type="Gene3D" id="2.60.40.1740">
    <property type="entry name" value="hypothetical protein (bacova_03559)"/>
    <property type="match status" value="1"/>
</dbReference>
<dbReference type="PROSITE" id="PS50022">
    <property type="entry name" value="FA58C_3"/>
    <property type="match status" value="1"/>
</dbReference>
<dbReference type="PROSITE" id="PS51257">
    <property type="entry name" value="PROKAR_LIPOPROTEIN"/>
    <property type="match status" value="1"/>
</dbReference>
<dbReference type="Proteomes" id="UP001597361">
    <property type="component" value="Unassembled WGS sequence"/>
</dbReference>
<reference evidence="3" key="1">
    <citation type="journal article" date="2019" name="Int. J. Syst. Evol. Microbiol.">
        <title>The Global Catalogue of Microorganisms (GCM) 10K type strain sequencing project: providing services to taxonomists for standard genome sequencing and annotation.</title>
        <authorList>
            <consortium name="The Broad Institute Genomics Platform"/>
            <consortium name="The Broad Institute Genome Sequencing Center for Infectious Disease"/>
            <person name="Wu L."/>
            <person name="Ma J."/>
        </authorList>
    </citation>
    <scope>NUCLEOTIDE SEQUENCE [LARGE SCALE GENOMIC DNA]</scope>
    <source>
        <strain evidence="3">CGMCC 1.15180</strain>
    </source>
</reference>
<dbReference type="Pfam" id="PF08522">
    <property type="entry name" value="BT_3987-like_N"/>
    <property type="match status" value="1"/>
</dbReference>
<dbReference type="SUPFAM" id="SSF49785">
    <property type="entry name" value="Galactose-binding domain-like"/>
    <property type="match status" value="1"/>
</dbReference>
<dbReference type="RefSeq" id="WP_376888458.1">
    <property type="nucleotide sequence ID" value="NZ_JBHUHR010000046.1"/>
</dbReference>
<evidence type="ECO:0000313" key="2">
    <source>
        <dbReference type="EMBL" id="MFD2036945.1"/>
    </source>
</evidence>
<protein>
    <submittedName>
        <fullName evidence="2">BT_3987 domain-containing protein</fullName>
    </submittedName>
</protein>
<feature type="domain" description="F5/8 type C" evidence="1">
    <location>
        <begin position="170"/>
        <end position="322"/>
    </location>
</feature>
<dbReference type="InterPro" id="IPR013728">
    <property type="entry name" value="BT_3987-like_N"/>
</dbReference>
<comment type="caution">
    <text evidence="2">The sequence shown here is derived from an EMBL/GenBank/DDBJ whole genome shotgun (WGS) entry which is preliminary data.</text>
</comment>
<dbReference type="EMBL" id="JBHUHR010000046">
    <property type="protein sequence ID" value="MFD2036945.1"/>
    <property type="molecule type" value="Genomic_DNA"/>
</dbReference>
<organism evidence="2 3">
    <name type="scientific">Belliella marina</name>
    <dbReference type="NCBI Taxonomy" id="1644146"/>
    <lineage>
        <taxon>Bacteria</taxon>
        <taxon>Pseudomonadati</taxon>
        <taxon>Bacteroidota</taxon>
        <taxon>Cytophagia</taxon>
        <taxon>Cytophagales</taxon>
        <taxon>Cyclobacteriaceae</taxon>
        <taxon>Belliella</taxon>
    </lineage>
</organism>
<dbReference type="InterPro" id="IPR000421">
    <property type="entry name" value="FA58C"/>
</dbReference>
<sequence>MKNILNTKQFWSLLTISIVLFGCDPDFIVEEPGEYTFFYMPQAKTGANAKTLVMVDSVQSITYGAAYGGPYLIKEDVTVEFEVVESLVGQYNEENGTNYPLIPASSYEFESKQVVVPSGSLASTPLKININPGKGFEFETAYLLPVSIKSVSGNHAINESKKITYFLIDANPPVYEPFVRTGWTIKDVSSEELVGEGANNGNAIHALDGAIGTFWHTKWSGGTDPMPHHITIDMGEVKTVNGFSFVQRQNRSNGNVKDISIELSVDGDSWVEGSIFPSFLPSNNSNNPIFLRSSTEARYFRVNIVSTYGDTQFTHFAEIYGF</sequence>
<proteinExistence type="predicted"/>
<evidence type="ECO:0000313" key="3">
    <source>
        <dbReference type="Proteomes" id="UP001597361"/>
    </source>
</evidence>
<evidence type="ECO:0000259" key="1">
    <source>
        <dbReference type="PROSITE" id="PS50022"/>
    </source>
</evidence>
<accession>A0ABW4VVM9</accession>